<keyword evidence="3" id="KW-1185">Reference proteome</keyword>
<dbReference type="InterPro" id="IPR010093">
    <property type="entry name" value="SinI_DNA-bd"/>
</dbReference>
<organism evidence="2 3">
    <name type="scientific">Desulfurispirillum indicum (strain ATCC BAA-1389 / DSM 22839 / S5)</name>
    <dbReference type="NCBI Taxonomy" id="653733"/>
    <lineage>
        <taxon>Bacteria</taxon>
        <taxon>Pseudomonadati</taxon>
        <taxon>Chrysiogenota</taxon>
        <taxon>Chrysiogenia</taxon>
        <taxon>Chrysiogenales</taxon>
        <taxon>Chrysiogenaceae</taxon>
        <taxon>Desulfurispirillum</taxon>
    </lineage>
</organism>
<name>E6W6B2_DESIS</name>
<dbReference type="GO" id="GO:0003677">
    <property type="term" value="F:DNA binding"/>
    <property type="evidence" value="ECO:0007669"/>
    <property type="project" value="InterPro"/>
</dbReference>
<proteinExistence type="predicted"/>
<dbReference type="STRING" id="653733.Selin_1413"/>
<gene>
    <name evidence="2" type="ordered locus">Selin_1413</name>
</gene>
<accession>E6W6B2</accession>
<dbReference type="SUPFAM" id="SSF46955">
    <property type="entry name" value="Putative DNA-binding domain"/>
    <property type="match status" value="1"/>
</dbReference>
<dbReference type="KEGG" id="din:Selin_1413"/>
<dbReference type="eggNOG" id="COG3311">
    <property type="taxonomic scope" value="Bacteria"/>
</dbReference>
<dbReference type="Gene3D" id="1.10.238.160">
    <property type="match status" value="1"/>
</dbReference>
<dbReference type="InterPro" id="IPR041657">
    <property type="entry name" value="HTH_17"/>
</dbReference>
<dbReference type="Proteomes" id="UP000002572">
    <property type="component" value="Chromosome"/>
</dbReference>
<feature type="domain" description="Helix-turn-helix" evidence="1">
    <location>
        <begin position="25"/>
        <end position="73"/>
    </location>
</feature>
<dbReference type="EMBL" id="CP002432">
    <property type="protein sequence ID" value="ADU66148.1"/>
    <property type="molecule type" value="Genomic_DNA"/>
</dbReference>
<evidence type="ECO:0000259" key="1">
    <source>
        <dbReference type="Pfam" id="PF12728"/>
    </source>
</evidence>
<dbReference type="InParanoid" id="E6W6B2"/>
<dbReference type="InterPro" id="IPR009061">
    <property type="entry name" value="DNA-bd_dom_put_sf"/>
</dbReference>
<reference evidence="2 3" key="1">
    <citation type="submission" date="2010-12" db="EMBL/GenBank/DDBJ databases">
        <title>Complete sequence of Desulfurispirillum indicum S5.</title>
        <authorList>
            <consortium name="US DOE Joint Genome Institute"/>
            <person name="Lucas S."/>
            <person name="Copeland A."/>
            <person name="Lapidus A."/>
            <person name="Cheng J.-F."/>
            <person name="Goodwin L."/>
            <person name="Pitluck S."/>
            <person name="Chertkov O."/>
            <person name="Held B."/>
            <person name="Detter J.C."/>
            <person name="Han C."/>
            <person name="Tapia R."/>
            <person name="Land M."/>
            <person name="Hauser L."/>
            <person name="Kyrpides N."/>
            <person name="Ivanova N."/>
            <person name="Mikhailova N."/>
            <person name="Haggblom M."/>
            <person name="Rauschenbach I."/>
            <person name="Bini E."/>
            <person name="Woyke T."/>
        </authorList>
    </citation>
    <scope>NUCLEOTIDE SEQUENCE [LARGE SCALE GENOMIC DNA]</scope>
    <source>
        <strain evidence="3">ATCC BAA-1389 / DSM 22839 / S5</strain>
    </source>
</reference>
<evidence type="ECO:0000313" key="2">
    <source>
        <dbReference type="EMBL" id="ADU66148.1"/>
    </source>
</evidence>
<protein>
    <submittedName>
        <fullName evidence="2">DNA binding domain protein, excisionase family</fullName>
    </submittedName>
</protein>
<dbReference type="AlphaFoldDB" id="E6W6B2"/>
<evidence type="ECO:0000313" key="3">
    <source>
        <dbReference type="Proteomes" id="UP000002572"/>
    </source>
</evidence>
<sequence>MQDKLLPSECHVASSDKGMPDQLIGVNQIAEMLSISKDFVRKLDRTGEMPKSLKLGRRRLWKESEIEEWIARKLESRK</sequence>
<dbReference type="HOGENOM" id="CLU_2616241_0_0_0"/>
<dbReference type="NCBIfam" id="TIGR01764">
    <property type="entry name" value="excise"/>
    <property type="match status" value="1"/>
</dbReference>
<dbReference type="Pfam" id="PF12728">
    <property type="entry name" value="HTH_17"/>
    <property type="match status" value="1"/>
</dbReference>